<evidence type="ECO:0000256" key="1">
    <source>
        <dbReference type="ARBA" id="ARBA00022692"/>
    </source>
</evidence>
<proteinExistence type="predicted"/>
<dbReference type="InterPro" id="IPR036259">
    <property type="entry name" value="MFS_trans_sf"/>
</dbReference>
<dbReference type="Gene3D" id="1.20.1250.20">
    <property type="entry name" value="MFS general substrate transporter like domains"/>
    <property type="match status" value="1"/>
</dbReference>
<feature type="transmembrane region" description="Helical" evidence="4">
    <location>
        <begin position="171"/>
        <end position="189"/>
    </location>
</feature>
<dbReference type="InterPro" id="IPR011701">
    <property type="entry name" value="MFS"/>
</dbReference>
<dbReference type="PANTHER" id="PTHR11360">
    <property type="entry name" value="MONOCARBOXYLATE TRANSPORTER"/>
    <property type="match status" value="1"/>
</dbReference>
<evidence type="ECO:0000313" key="6">
    <source>
        <dbReference type="EMBL" id="ARP95946.1"/>
    </source>
</evidence>
<feature type="transmembrane region" description="Helical" evidence="4">
    <location>
        <begin position="295"/>
        <end position="315"/>
    </location>
</feature>
<dbReference type="Pfam" id="PF07690">
    <property type="entry name" value="MFS_1"/>
    <property type="match status" value="1"/>
</dbReference>
<evidence type="ECO:0000313" key="7">
    <source>
        <dbReference type="Proteomes" id="UP000194161"/>
    </source>
</evidence>
<feature type="transmembrane region" description="Helical" evidence="4">
    <location>
        <begin position="385"/>
        <end position="404"/>
    </location>
</feature>
<evidence type="ECO:0000256" key="2">
    <source>
        <dbReference type="ARBA" id="ARBA00022989"/>
    </source>
</evidence>
<dbReference type="CDD" id="cd17355">
    <property type="entry name" value="MFS_YcxA_like"/>
    <property type="match status" value="1"/>
</dbReference>
<feature type="transmembrane region" description="Helical" evidence="4">
    <location>
        <begin position="139"/>
        <end position="159"/>
    </location>
</feature>
<dbReference type="PROSITE" id="PS50850">
    <property type="entry name" value="MFS"/>
    <property type="match status" value="1"/>
</dbReference>
<dbReference type="InterPro" id="IPR020846">
    <property type="entry name" value="MFS_dom"/>
</dbReference>
<evidence type="ECO:0000259" key="5">
    <source>
        <dbReference type="PROSITE" id="PS50850"/>
    </source>
</evidence>
<dbReference type="RefSeq" id="WP_086079702.1">
    <property type="nucleotide sequence ID" value="NZ_CP021111.1"/>
</dbReference>
<reference evidence="6 7" key="1">
    <citation type="submission" date="2017-05" db="EMBL/GenBank/DDBJ databases">
        <title>Complete and WGS of Bordetella genogroups.</title>
        <authorList>
            <person name="Spilker T."/>
            <person name="LiPuma J."/>
        </authorList>
    </citation>
    <scope>NUCLEOTIDE SEQUENCE [LARGE SCALE GENOMIC DNA]</scope>
    <source>
        <strain evidence="6 7">AU7206</strain>
    </source>
</reference>
<accession>A0A1W6ZEY8</accession>
<name>A0A1W6ZEY8_9BORD</name>
<evidence type="ECO:0000256" key="4">
    <source>
        <dbReference type="SAM" id="Phobius"/>
    </source>
</evidence>
<keyword evidence="2 4" id="KW-1133">Transmembrane helix</keyword>
<gene>
    <name evidence="6" type="ORF">CAL15_17110</name>
</gene>
<keyword evidence="1 4" id="KW-0812">Transmembrane</keyword>
<dbReference type="GO" id="GO:0022857">
    <property type="term" value="F:transmembrane transporter activity"/>
    <property type="evidence" value="ECO:0007669"/>
    <property type="project" value="InterPro"/>
</dbReference>
<dbReference type="Proteomes" id="UP000194161">
    <property type="component" value="Chromosome"/>
</dbReference>
<feature type="transmembrane region" description="Helical" evidence="4">
    <location>
        <begin position="105"/>
        <end position="127"/>
    </location>
</feature>
<feature type="transmembrane region" description="Helical" evidence="4">
    <location>
        <begin position="265"/>
        <end position="283"/>
    </location>
</feature>
<dbReference type="OrthoDB" id="146345at2"/>
<keyword evidence="7" id="KW-1185">Reference proteome</keyword>
<dbReference type="KEGG" id="bgm:CAL15_17110"/>
<dbReference type="InterPro" id="IPR050327">
    <property type="entry name" value="Proton-linked_MCT"/>
</dbReference>
<dbReference type="STRING" id="463040.CAL15_17110"/>
<feature type="domain" description="Major facilitator superfamily (MFS) profile" evidence="5">
    <location>
        <begin position="13"/>
        <end position="406"/>
    </location>
</feature>
<dbReference type="SUPFAM" id="SSF103473">
    <property type="entry name" value="MFS general substrate transporter"/>
    <property type="match status" value="1"/>
</dbReference>
<evidence type="ECO:0000256" key="3">
    <source>
        <dbReference type="ARBA" id="ARBA00023136"/>
    </source>
</evidence>
<dbReference type="AlphaFoldDB" id="A0A1W6ZEY8"/>
<feature type="transmembrane region" description="Helical" evidence="4">
    <location>
        <begin position="354"/>
        <end position="373"/>
    </location>
</feature>
<feature type="transmembrane region" description="Helical" evidence="4">
    <location>
        <begin position="12"/>
        <end position="29"/>
    </location>
</feature>
<sequence>MPSSTDLLRHRWLIVIAAGAIMGAALGVRHVQGLFLQPVVSTQGWSREAFGFALAMQNLVWGLAQPFTGMVADRYGSAKVLVVGMLAYAAGLVLMANSASTGAFALTNGVLVGVALSGTAFGTVYGALSRIFPADQRAWALAVTGALGGLGQFCMVPLAQSLIAGMDWQGAATALGIVMLVLVPLAVFLRDRVAPMQAAQQPKAAQAMPAPLADIPMSAAIRQALRHRGFWLLNLGFTACGFQLAFIATHMPAYLAEHGLSAGQASATLAVIALANIFGNYVCARLGGRWPPRQVLCALYATRALAIAVFVTLPVTPFSAYAFSAVMGFLWLGTVPLTSGVLSRIFGVRYIGTLFGMVFLGHQIGGFMGVWLGAVVYDAYQSYDLVWMGAIAIGLMAAWVHWPIDDRPVARPVMAGQPS</sequence>
<feature type="transmembrane region" description="Helical" evidence="4">
    <location>
        <begin position="321"/>
        <end position="342"/>
    </location>
</feature>
<dbReference type="EMBL" id="CP021111">
    <property type="protein sequence ID" value="ARP95946.1"/>
    <property type="molecule type" value="Genomic_DNA"/>
</dbReference>
<dbReference type="PANTHER" id="PTHR11360:SF284">
    <property type="entry name" value="EG:103B4.3 PROTEIN-RELATED"/>
    <property type="match status" value="1"/>
</dbReference>
<keyword evidence="3 4" id="KW-0472">Membrane</keyword>
<organism evidence="6 7">
    <name type="scientific">Bordetella genomosp. 13</name>
    <dbReference type="NCBI Taxonomy" id="463040"/>
    <lineage>
        <taxon>Bacteria</taxon>
        <taxon>Pseudomonadati</taxon>
        <taxon>Pseudomonadota</taxon>
        <taxon>Betaproteobacteria</taxon>
        <taxon>Burkholderiales</taxon>
        <taxon>Alcaligenaceae</taxon>
        <taxon>Bordetella</taxon>
    </lineage>
</organism>
<feature type="transmembrane region" description="Helical" evidence="4">
    <location>
        <begin position="231"/>
        <end position="253"/>
    </location>
</feature>
<protein>
    <submittedName>
        <fullName evidence="6">MFS transporter</fullName>
    </submittedName>
</protein>
<feature type="transmembrane region" description="Helical" evidence="4">
    <location>
        <begin position="80"/>
        <end position="99"/>
    </location>
</feature>
<feature type="transmembrane region" description="Helical" evidence="4">
    <location>
        <begin position="49"/>
        <end position="68"/>
    </location>
</feature>